<dbReference type="OrthoDB" id="2352283at2"/>
<evidence type="ECO:0000313" key="2">
    <source>
        <dbReference type="EMBL" id="EIJ81942.1"/>
    </source>
</evidence>
<dbReference type="eggNOG" id="COG2329">
    <property type="taxonomic scope" value="Bacteria"/>
</dbReference>
<dbReference type="PANTHER" id="PTHR34474">
    <property type="entry name" value="SIGNAL TRANSDUCTION PROTEIN TRAP"/>
    <property type="match status" value="1"/>
</dbReference>
<dbReference type="Pfam" id="PF03992">
    <property type="entry name" value="ABM"/>
    <property type="match status" value="1"/>
</dbReference>
<dbReference type="SUPFAM" id="SSF54909">
    <property type="entry name" value="Dimeric alpha+beta barrel"/>
    <property type="match status" value="1"/>
</dbReference>
<dbReference type="InterPro" id="IPR011008">
    <property type="entry name" value="Dimeric_a/b-barrel"/>
</dbReference>
<dbReference type="Proteomes" id="UP000010523">
    <property type="component" value="Unassembled WGS sequence"/>
</dbReference>
<dbReference type="PROSITE" id="PS51725">
    <property type="entry name" value="ABM"/>
    <property type="match status" value="1"/>
</dbReference>
<proteinExistence type="predicted"/>
<sequence length="168" mass="19699">MNLYITSGTYDYLKALKEKHSFENIILMQNPENSLLIHETEGKSVFKEPRKYEIIDSSGTFENAGFAVLNHIPVTDEGRPVFEYRFNNRQRKIENQPGFEAIRVLRPLTSNTYIILTLWENEQGFERWQKSKDFKKAHEKKETNVGVEKQKIFSGSSYVTKYVIPKED</sequence>
<dbReference type="PANTHER" id="PTHR34474:SF2">
    <property type="entry name" value="SIGNAL TRANSDUCTION PROTEIN TRAP"/>
    <property type="match status" value="1"/>
</dbReference>
<accession>I3E621</accession>
<dbReference type="Gene3D" id="3.30.70.100">
    <property type="match status" value="1"/>
</dbReference>
<dbReference type="InterPro" id="IPR007138">
    <property type="entry name" value="ABM_dom"/>
</dbReference>
<comment type="caution">
    <text evidence="2">The sequence shown here is derived from an EMBL/GenBank/DDBJ whole genome shotgun (WGS) entry which is preliminary data.</text>
</comment>
<dbReference type="PATRIC" id="fig|997296.3.peg.733"/>
<dbReference type="STRING" id="997296.PB1_03345"/>
<keyword evidence="3" id="KW-1185">Reference proteome</keyword>
<name>I3E621_BACMT</name>
<reference evidence="2 3" key="1">
    <citation type="journal article" date="2012" name="Appl. Environ. Microbiol.">
        <title>Genome Sequence of Thermotolerant Bacillus methanolicus: Features and Regulation Related to Methylotrophy and Production of L-Lysine and L-Glutamate from Methanol.</title>
        <authorList>
            <person name="Heggeset T.M."/>
            <person name="Krog A."/>
            <person name="Balzer S."/>
            <person name="Wentzel A."/>
            <person name="Ellingsen T.E."/>
            <person name="Brautaset T."/>
        </authorList>
    </citation>
    <scope>NUCLEOTIDE SEQUENCE [LARGE SCALE GENOMIC DNA]</scope>
    <source>
        <strain evidence="2 3">PB1</strain>
    </source>
</reference>
<dbReference type="RefSeq" id="WP_003350714.1">
    <property type="nucleotide sequence ID" value="NZ_AFEU01000001.1"/>
</dbReference>
<evidence type="ECO:0000313" key="3">
    <source>
        <dbReference type="Proteomes" id="UP000010523"/>
    </source>
</evidence>
<feature type="domain" description="ABM" evidence="1">
    <location>
        <begin position="66"/>
        <end position="153"/>
    </location>
</feature>
<organism evidence="2 3">
    <name type="scientific">Bacillus methanolicus PB1</name>
    <dbReference type="NCBI Taxonomy" id="997296"/>
    <lineage>
        <taxon>Bacteria</taxon>
        <taxon>Bacillati</taxon>
        <taxon>Bacillota</taxon>
        <taxon>Bacilli</taxon>
        <taxon>Bacillales</taxon>
        <taxon>Bacillaceae</taxon>
        <taxon>Bacillus</taxon>
    </lineage>
</organism>
<gene>
    <name evidence="2" type="ORF">PB1_03345</name>
</gene>
<protein>
    <recommendedName>
        <fullName evidence="1">ABM domain-containing protein</fullName>
    </recommendedName>
</protein>
<evidence type="ECO:0000259" key="1">
    <source>
        <dbReference type="PROSITE" id="PS51725"/>
    </source>
</evidence>
<dbReference type="EMBL" id="AFEU01000001">
    <property type="protein sequence ID" value="EIJ81942.1"/>
    <property type="molecule type" value="Genomic_DNA"/>
</dbReference>
<dbReference type="AlphaFoldDB" id="I3E621"/>
<dbReference type="InterPro" id="IPR050404">
    <property type="entry name" value="Heme-degrading_MO"/>
</dbReference>